<feature type="transmembrane region" description="Helical" evidence="1">
    <location>
        <begin position="12"/>
        <end position="33"/>
    </location>
</feature>
<evidence type="ECO:0000256" key="1">
    <source>
        <dbReference type="SAM" id="Phobius"/>
    </source>
</evidence>
<dbReference type="AlphaFoldDB" id="A0A368FKZ3"/>
<keyword evidence="1" id="KW-0812">Transmembrane</keyword>
<protein>
    <submittedName>
        <fullName evidence="2">Uncharacterized protein</fullName>
    </submittedName>
</protein>
<accession>A0A368FKZ3</accession>
<gene>
    <name evidence="2" type="ORF">ANCCAN_21373</name>
</gene>
<evidence type="ECO:0000313" key="2">
    <source>
        <dbReference type="EMBL" id="RCN32813.1"/>
    </source>
</evidence>
<comment type="caution">
    <text evidence="2">The sequence shown here is derived from an EMBL/GenBank/DDBJ whole genome shotgun (WGS) entry which is preliminary data.</text>
</comment>
<organism evidence="2 3">
    <name type="scientific">Ancylostoma caninum</name>
    <name type="common">Dog hookworm</name>
    <dbReference type="NCBI Taxonomy" id="29170"/>
    <lineage>
        <taxon>Eukaryota</taxon>
        <taxon>Metazoa</taxon>
        <taxon>Ecdysozoa</taxon>
        <taxon>Nematoda</taxon>
        <taxon>Chromadorea</taxon>
        <taxon>Rhabditida</taxon>
        <taxon>Rhabditina</taxon>
        <taxon>Rhabditomorpha</taxon>
        <taxon>Strongyloidea</taxon>
        <taxon>Ancylostomatidae</taxon>
        <taxon>Ancylostomatinae</taxon>
        <taxon>Ancylostoma</taxon>
    </lineage>
</organism>
<sequence>MVYVTEGTQTILGIVLLVLGLLGFIMCLVEFYEIARKRNLHPFKYFNISHAVIHGAAQLIVVVVFISSQLMRKS</sequence>
<evidence type="ECO:0000313" key="3">
    <source>
        <dbReference type="Proteomes" id="UP000252519"/>
    </source>
</evidence>
<proteinExistence type="predicted"/>
<keyword evidence="3" id="KW-1185">Reference proteome</keyword>
<dbReference type="EMBL" id="JOJR01001025">
    <property type="protein sequence ID" value="RCN32813.1"/>
    <property type="molecule type" value="Genomic_DNA"/>
</dbReference>
<keyword evidence="1" id="KW-0472">Membrane</keyword>
<reference evidence="2 3" key="1">
    <citation type="submission" date="2014-10" db="EMBL/GenBank/DDBJ databases">
        <title>Draft genome of the hookworm Ancylostoma caninum.</title>
        <authorList>
            <person name="Mitreva M."/>
        </authorList>
    </citation>
    <scope>NUCLEOTIDE SEQUENCE [LARGE SCALE GENOMIC DNA]</scope>
    <source>
        <strain evidence="2 3">Baltimore</strain>
    </source>
</reference>
<keyword evidence="1" id="KW-1133">Transmembrane helix</keyword>
<feature type="transmembrane region" description="Helical" evidence="1">
    <location>
        <begin position="45"/>
        <end position="66"/>
    </location>
</feature>
<name>A0A368FKZ3_ANCCA</name>
<dbReference type="Proteomes" id="UP000252519">
    <property type="component" value="Unassembled WGS sequence"/>
</dbReference>